<evidence type="ECO:0000256" key="1">
    <source>
        <dbReference type="ARBA" id="ARBA00004123"/>
    </source>
</evidence>
<comment type="subcellular location">
    <subcellularLocation>
        <location evidence="1">Nucleus</location>
    </subcellularLocation>
</comment>
<dbReference type="InterPro" id="IPR015300">
    <property type="entry name" value="DNA-bd_pseudobarrel_sf"/>
</dbReference>
<evidence type="ECO:0000313" key="8">
    <source>
        <dbReference type="EMBL" id="KAG5617957.1"/>
    </source>
</evidence>
<feature type="domain" description="TF-B3" evidence="7">
    <location>
        <begin position="251"/>
        <end position="344"/>
    </location>
</feature>
<dbReference type="AlphaFoldDB" id="A0A9J6A051"/>
<keyword evidence="9" id="KW-1185">Reference proteome</keyword>
<keyword evidence="5" id="KW-0539">Nucleus</keyword>
<keyword evidence="2" id="KW-0805">Transcription regulation</keyword>
<dbReference type="Proteomes" id="UP000824120">
    <property type="component" value="Chromosome 3"/>
</dbReference>
<dbReference type="SMART" id="SM01019">
    <property type="entry name" value="B3"/>
    <property type="match status" value="2"/>
</dbReference>
<protein>
    <recommendedName>
        <fullName evidence="7">TF-B3 domain-containing protein</fullName>
    </recommendedName>
</protein>
<name>A0A9J6A051_SOLCO</name>
<feature type="region of interest" description="Disordered" evidence="6">
    <location>
        <begin position="422"/>
        <end position="460"/>
    </location>
</feature>
<dbReference type="Gene3D" id="2.40.330.10">
    <property type="entry name" value="DNA-binding pseudobarrel domain"/>
    <property type="match status" value="2"/>
</dbReference>
<dbReference type="PANTHER" id="PTHR36617">
    <property type="entry name" value="PROTEIN, PUTATIVE-RELATED"/>
    <property type="match status" value="1"/>
</dbReference>
<evidence type="ECO:0000259" key="7">
    <source>
        <dbReference type="PROSITE" id="PS50863"/>
    </source>
</evidence>
<proteinExistence type="predicted"/>
<dbReference type="SUPFAM" id="SSF101936">
    <property type="entry name" value="DNA-binding pseudobarrel domain"/>
    <property type="match status" value="2"/>
</dbReference>
<dbReference type="EMBL" id="JACXVP010000003">
    <property type="protein sequence ID" value="KAG5617957.1"/>
    <property type="molecule type" value="Genomic_DNA"/>
</dbReference>
<keyword evidence="3" id="KW-0238">DNA-binding</keyword>
<dbReference type="GO" id="GO:0005634">
    <property type="term" value="C:nucleus"/>
    <property type="evidence" value="ECO:0007669"/>
    <property type="project" value="UniProtKB-SubCell"/>
</dbReference>
<gene>
    <name evidence="8" type="ORF">H5410_017781</name>
</gene>
<dbReference type="GO" id="GO:0003677">
    <property type="term" value="F:DNA binding"/>
    <property type="evidence" value="ECO:0007669"/>
    <property type="project" value="UniProtKB-KW"/>
</dbReference>
<dbReference type="CDD" id="cd10017">
    <property type="entry name" value="B3_DNA"/>
    <property type="match status" value="1"/>
</dbReference>
<accession>A0A9J6A051</accession>
<evidence type="ECO:0000256" key="5">
    <source>
        <dbReference type="ARBA" id="ARBA00023242"/>
    </source>
</evidence>
<dbReference type="PANTHER" id="PTHR36617:SF16">
    <property type="entry name" value="OS04G0516500 PROTEIN"/>
    <property type="match status" value="1"/>
</dbReference>
<dbReference type="OrthoDB" id="635132at2759"/>
<comment type="caution">
    <text evidence="8">The sequence shown here is derived from an EMBL/GenBank/DDBJ whole genome shotgun (WGS) entry which is preliminary data.</text>
</comment>
<evidence type="ECO:0000256" key="6">
    <source>
        <dbReference type="SAM" id="MobiDB-lite"/>
    </source>
</evidence>
<dbReference type="PROSITE" id="PS50863">
    <property type="entry name" value="B3"/>
    <property type="match status" value="1"/>
</dbReference>
<keyword evidence="4" id="KW-0804">Transcription</keyword>
<dbReference type="InterPro" id="IPR003340">
    <property type="entry name" value="B3_DNA-bd"/>
</dbReference>
<organism evidence="8 9">
    <name type="scientific">Solanum commersonii</name>
    <name type="common">Commerson's wild potato</name>
    <name type="synonym">Commerson's nightshade</name>
    <dbReference type="NCBI Taxonomy" id="4109"/>
    <lineage>
        <taxon>Eukaryota</taxon>
        <taxon>Viridiplantae</taxon>
        <taxon>Streptophyta</taxon>
        <taxon>Embryophyta</taxon>
        <taxon>Tracheophyta</taxon>
        <taxon>Spermatophyta</taxon>
        <taxon>Magnoliopsida</taxon>
        <taxon>eudicotyledons</taxon>
        <taxon>Gunneridae</taxon>
        <taxon>Pentapetalae</taxon>
        <taxon>asterids</taxon>
        <taxon>lamiids</taxon>
        <taxon>Solanales</taxon>
        <taxon>Solanaceae</taxon>
        <taxon>Solanoideae</taxon>
        <taxon>Solaneae</taxon>
        <taxon>Solanum</taxon>
    </lineage>
</organism>
<sequence length="571" mass="65442">MERANEACDKCKKDCLLIHRKRVPSFCKTMTDKSCLQVLEGKGIHLVKWQAVQLSKKSGGLGVKNLGLQNISLLSKWLWRFGKEDHALWKDVIISKYGQTEQWTTNTVTSTYGVSVWRTIRNLWPKLSRSIGYKVGEGTRILFWKDKWIGQNSLMEDFPDLFSFCGNPEASIAETWTNQGWNIIFRRLLNDWEVERVASLLQRLNDFSGLNTSPDTIRWKHDRDGKFSVGRLYRRNLSSQPGNIPGPWKQIWKSNIPSQIKCFTWTILPPKFARSVSHLADQVTHVEDSSGLRWRVTVCYYQGLLAIQQGWPKFASQHRLDVGDLLVFQYAPGQHFTVQIFDTNGCEKIIFCCDTGKGKKRATTYVEETTRVRDAQYDHEDGRLCLHQSRFEMPASKPLAEVLLPLCEAGIKATGMVSRPAEDIPLLGPKDKKSKKASQFDSGEEEANGNEKVIKSKPAGLGDTPSFPAINYSCLVSVNGRDFLELPESWRDLLKRPMRERWIVFLRGPDKRIWPTYYSSRLPPYYSSRPSVDVLTRGWKDVAAAYGMNAKDDCLFQLADQQNRIFDIRKI</sequence>
<evidence type="ECO:0000256" key="4">
    <source>
        <dbReference type="ARBA" id="ARBA00023163"/>
    </source>
</evidence>
<evidence type="ECO:0000256" key="2">
    <source>
        <dbReference type="ARBA" id="ARBA00023015"/>
    </source>
</evidence>
<reference evidence="8 9" key="1">
    <citation type="submission" date="2020-09" db="EMBL/GenBank/DDBJ databases">
        <title>De no assembly of potato wild relative species, Solanum commersonii.</title>
        <authorList>
            <person name="Cho K."/>
        </authorList>
    </citation>
    <scope>NUCLEOTIDE SEQUENCE [LARGE SCALE GENOMIC DNA]</scope>
    <source>
        <strain evidence="8">LZ3.2</strain>
        <tissue evidence="8">Leaf</tissue>
    </source>
</reference>
<dbReference type="Pfam" id="PF02362">
    <property type="entry name" value="B3"/>
    <property type="match status" value="1"/>
</dbReference>
<evidence type="ECO:0000313" key="9">
    <source>
        <dbReference type="Proteomes" id="UP000824120"/>
    </source>
</evidence>
<evidence type="ECO:0000256" key="3">
    <source>
        <dbReference type="ARBA" id="ARBA00023125"/>
    </source>
</evidence>